<dbReference type="SMART" id="SM01411">
    <property type="entry name" value="Ephrin_rec_like"/>
    <property type="match status" value="12"/>
</dbReference>
<feature type="chain" id="PRO_5045514267" description="TNFR-Cys domain-containing protein" evidence="2">
    <location>
        <begin position="26"/>
        <end position="1507"/>
    </location>
</feature>
<dbReference type="InterPro" id="IPR006212">
    <property type="entry name" value="Furin_repeat"/>
</dbReference>
<feature type="transmembrane region" description="Helical" evidence="1">
    <location>
        <begin position="919"/>
        <end position="939"/>
    </location>
</feature>
<dbReference type="SUPFAM" id="SSF51126">
    <property type="entry name" value="Pectin lyase-like"/>
    <property type="match status" value="1"/>
</dbReference>
<feature type="transmembrane region" description="Helical" evidence="1">
    <location>
        <begin position="1142"/>
        <end position="1165"/>
    </location>
</feature>
<evidence type="ECO:0000256" key="2">
    <source>
        <dbReference type="SAM" id="SignalP"/>
    </source>
</evidence>
<dbReference type="SMART" id="SM00208">
    <property type="entry name" value="TNFR"/>
    <property type="match status" value="7"/>
</dbReference>
<evidence type="ECO:0000313" key="4">
    <source>
        <dbReference type="EMBL" id="KAJ6226202.1"/>
    </source>
</evidence>
<dbReference type="PANTHER" id="PTHR46967:SF1">
    <property type="entry name" value="KERATIN-ASSOCIATED PROTEIN 16-1-LIKE"/>
    <property type="match status" value="1"/>
</dbReference>
<feature type="domain" description="TNFR-Cys" evidence="3">
    <location>
        <begin position="754"/>
        <end position="785"/>
    </location>
</feature>
<keyword evidence="2" id="KW-0732">Signal</keyword>
<dbReference type="SMART" id="SM00261">
    <property type="entry name" value="FU"/>
    <property type="match status" value="6"/>
</dbReference>
<evidence type="ECO:0000259" key="3">
    <source>
        <dbReference type="SMART" id="SM00208"/>
    </source>
</evidence>
<dbReference type="InterPro" id="IPR011050">
    <property type="entry name" value="Pectin_lyase_fold/virulence"/>
</dbReference>
<proteinExistence type="predicted"/>
<keyword evidence="1" id="KW-1133">Transmembrane helix</keyword>
<evidence type="ECO:0000256" key="1">
    <source>
        <dbReference type="SAM" id="Phobius"/>
    </source>
</evidence>
<dbReference type="Gene3D" id="2.160.20.10">
    <property type="entry name" value="Single-stranded right-handed beta-helix, Pectin lyase-like"/>
    <property type="match status" value="1"/>
</dbReference>
<comment type="caution">
    <text evidence="4">The sequence shown here is derived from an EMBL/GenBank/DDBJ whole genome shotgun (WGS) entry which is preliminary data.</text>
</comment>
<keyword evidence="1" id="KW-0812">Transmembrane</keyword>
<dbReference type="InterPro" id="IPR011641">
    <property type="entry name" value="Tyr-kin_ephrin_A/B_rcpt-like"/>
</dbReference>
<feature type="transmembrane region" description="Helical" evidence="1">
    <location>
        <begin position="1196"/>
        <end position="1217"/>
    </location>
</feature>
<feature type="transmembrane region" description="Helical" evidence="1">
    <location>
        <begin position="1090"/>
        <end position="1110"/>
    </location>
</feature>
<dbReference type="Pfam" id="PF07699">
    <property type="entry name" value="Ephrin_rec_like"/>
    <property type="match status" value="6"/>
</dbReference>
<feature type="transmembrane region" description="Helical" evidence="1">
    <location>
        <begin position="1252"/>
        <end position="1271"/>
    </location>
</feature>
<gene>
    <name evidence="4" type="ORF">M0813_01171</name>
</gene>
<feature type="signal peptide" evidence="2">
    <location>
        <begin position="1"/>
        <end position="25"/>
    </location>
</feature>
<sequence length="1507" mass="171254">MKTITLKSSYAFLILVLVLTNKVFSDCQRYVKVEGTDDGLCETEENACLTILHAVDVSTAGDTICVGPGTYNFGEDIKPQDDLTLLATSYPEEETIIDGESCDLTRGFTIQKNNFTINGFTIQNFNPAFMNNRWGIPFYLDCERNDDPKLVQFINCNITNNVAEIGTIYNSGCNLYFENVTIQNNNATWKSSGLLCTRPGPDKPEITYSNLIISNNNAPTYDNIVNDEITGGDSDGPSCVLANGMNLMNCDECNKGGNCNLATGDCDCLPGSSLPSCEFCQPGQYSTEVNSNICSPCDVGEFNNKSGLTECSDCGLGYYQNQTGESDCLECEVGHYANETAQSSCRECETGHYQNQTGQSECQKCDKGEYQDHKGQGFCEKCEKGSYNEMLGSKSKSDCLGCPKGTYNNKPGATSMGDCLSCQKGFYNSNENQSKCLECETGTYANQTRQLECHECDLGFYQSQPGQSGCKECEVGNYQNEMAQSYCQKCGAGYYVDKKGQSECLKCKIGYYADEKGLSTCTDCKKGSYAKSEGQSQCQTCEVGHYQNETAESSCRECETGSYTDERGQSECQKCDKGEFQDHKGQGFCEKCEKGSYNEKLGSKSKSDCLGCPKGTYNNKPGATSMGDCLSCEKGFYNSNENQPKCQECLVGQYQDQTRQYSCHECETGYYTNQTGQSGCQKCDKGEYQDHPGKNFCNKCLSGSYNSKLGSTSENDCIQCEIGTYSDQEGASSCKLCSQGQYNNNRNSTTCLDCQAGSYSNREGQTFCKHCLAGEYQDQAGTITCQPCPFNTWQSTTRSSECNYCSMHSITLTTNTINPKECFCIVGYYGEAGQNCEKCPENGICDQLNQQYPNPKEGYWSSKIAPLDLIKCKIEDACPGNEIEKCNDELGYTGIKCEECMEGFYKFEEQCLICPDNNWARLFIAFVLLLIFVLALIFIAKKGENYFGSLTILVSFFQIIVLFPKMYFNWPFKIQNFFKNFTFFNLNIDMLALECSLNLSYTEKWFLIMLLPIFIILLFVCFYYLILLHSKIVKKIGPKFLNKFPNLIIKPSKNQQNKFLKPFTYLKYYHFSFWVNSMDKNDMRVFMNNCINSFVAFIFLSYLVLCLKIFEIFDCAKISNSNSQNYSYSLKANLKYNCYDGWWYKMLPFVIIFGILYIIGIPLFLGWSLYYHSRKVDENTFNQRFGLLTSKFRKEWFFWEFVLTFRKITVVVIVLYLSNSPNIQIIIFIILFLFLILIQSYCNPFNTSPRNFLEFSLLVITEFVLFCGLYFVSEEFKNSSEKTKDIVANLIIFFLTLSIFLWIVIVIIEIKSTIKARNKLKIKNKLSLSSGDNINGNRNNNKKKKRVIKKKNLSNNEKKFIKVIQNKSNFLIILKYCSSINNTKKLFNFFNYIKQFTVNHQSNNEKYKIKNQNVINSYKNIWINNLSTILLRWYTTKATFLQKISFSRLLNRYIMFIIQNPQNNQKKKNLSNIPENSPKSKIPQKTINTKKHILINSPVGLVYVDQM</sequence>
<dbReference type="PANTHER" id="PTHR46967">
    <property type="entry name" value="INSULIN-LIKE GROWTH FACTOR BINDING PROTEIN,N-TERMINAL"/>
    <property type="match status" value="1"/>
</dbReference>
<feature type="domain" description="TNFR-Cys" evidence="3">
    <location>
        <begin position="280"/>
        <end position="311"/>
    </location>
</feature>
<feature type="transmembrane region" description="Helical" evidence="1">
    <location>
        <begin position="946"/>
        <end position="968"/>
    </location>
</feature>
<feature type="domain" description="TNFR-Cys" evidence="3">
    <location>
        <begin position="365"/>
        <end position="399"/>
    </location>
</feature>
<reference evidence="4" key="1">
    <citation type="submission" date="2022-08" db="EMBL/GenBank/DDBJ databases">
        <title>Novel sulfate-reducing endosymbionts in the free-living metamonad Anaeramoeba.</title>
        <authorList>
            <person name="Jerlstrom-Hultqvist J."/>
            <person name="Cepicka I."/>
            <person name="Gallot-Lavallee L."/>
            <person name="Salas-Leiva D."/>
            <person name="Curtis B.A."/>
            <person name="Zahonova K."/>
            <person name="Pipaliya S."/>
            <person name="Dacks J."/>
            <person name="Roger A.J."/>
        </authorList>
    </citation>
    <scope>NUCLEOTIDE SEQUENCE</scope>
    <source>
        <strain evidence="4">Schooner1</strain>
    </source>
</reference>
<feature type="domain" description="TNFR-Cys" evidence="3">
    <location>
        <begin position="402"/>
        <end position="436"/>
    </location>
</feature>
<feature type="domain" description="TNFR-Cys" evidence="3">
    <location>
        <begin position="575"/>
        <end position="609"/>
    </location>
</feature>
<dbReference type="InterPro" id="IPR012334">
    <property type="entry name" value="Pectin_lyas_fold"/>
</dbReference>
<evidence type="ECO:0000313" key="5">
    <source>
        <dbReference type="Proteomes" id="UP001150062"/>
    </source>
</evidence>
<keyword evidence="1" id="KW-0472">Membrane</keyword>
<dbReference type="Gene3D" id="2.10.50.10">
    <property type="entry name" value="Tumor Necrosis Factor Receptor, subunit A, domain 2"/>
    <property type="match status" value="8"/>
</dbReference>
<feature type="domain" description="TNFR-Cys" evidence="3">
    <location>
        <begin position="439"/>
        <end position="470"/>
    </location>
</feature>
<feature type="domain" description="TNFR-Cys" evidence="3">
    <location>
        <begin position="507"/>
        <end position="538"/>
    </location>
</feature>
<dbReference type="EMBL" id="JAOAOG010000346">
    <property type="protein sequence ID" value="KAJ6226202.1"/>
    <property type="molecule type" value="Genomic_DNA"/>
</dbReference>
<organism evidence="4 5">
    <name type="scientific">Anaeramoeba flamelloides</name>
    <dbReference type="NCBI Taxonomy" id="1746091"/>
    <lineage>
        <taxon>Eukaryota</taxon>
        <taxon>Metamonada</taxon>
        <taxon>Anaeramoebidae</taxon>
        <taxon>Anaeramoeba</taxon>
    </lineage>
</organism>
<dbReference type="Proteomes" id="UP001150062">
    <property type="component" value="Unassembled WGS sequence"/>
</dbReference>
<feature type="transmembrane region" description="Helical" evidence="1">
    <location>
        <begin position="1005"/>
        <end position="1026"/>
    </location>
</feature>
<dbReference type="InterPro" id="IPR009030">
    <property type="entry name" value="Growth_fac_rcpt_cys_sf"/>
</dbReference>
<accession>A0ABQ8X2I6</accession>
<feature type="transmembrane region" description="Helical" evidence="1">
    <location>
        <begin position="1286"/>
        <end position="1308"/>
    </location>
</feature>
<keyword evidence="5" id="KW-1185">Reference proteome</keyword>
<feature type="transmembrane region" description="Helical" evidence="1">
    <location>
        <begin position="1223"/>
        <end position="1240"/>
    </location>
</feature>
<name>A0ABQ8X2I6_9EUKA</name>
<dbReference type="SUPFAM" id="SSF57184">
    <property type="entry name" value="Growth factor receptor domain"/>
    <property type="match status" value="4"/>
</dbReference>
<dbReference type="InterPro" id="IPR001368">
    <property type="entry name" value="TNFR/NGFR_Cys_rich_reg"/>
</dbReference>
<protein>
    <recommendedName>
        <fullName evidence="3">TNFR-Cys domain-containing protein</fullName>
    </recommendedName>
</protein>